<evidence type="ECO:0000256" key="7">
    <source>
        <dbReference type="ARBA" id="ARBA00024033"/>
    </source>
</evidence>
<dbReference type="GO" id="GO:0016758">
    <property type="term" value="F:hexosyltransferase activity"/>
    <property type="evidence" value="ECO:0007669"/>
    <property type="project" value="InterPro"/>
</dbReference>
<proteinExistence type="inferred from homology"/>
<comment type="similarity">
    <text evidence="7">Belongs to the glycosyltransferase 87 family.</text>
</comment>
<evidence type="ECO:0000256" key="1">
    <source>
        <dbReference type="ARBA" id="ARBA00004651"/>
    </source>
</evidence>
<feature type="transmembrane region" description="Helical" evidence="8">
    <location>
        <begin position="360"/>
        <end position="378"/>
    </location>
</feature>
<keyword evidence="5 8" id="KW-1133">Transmembrane helix</keyword>
<protein>
    <submittedName>
        <fullName evidence="9">DUF2029 domain-containing protein</fullName>
    </submittedName>
</protein>
<feature type="transmembrane region" description="Helical" evidence="8">
    <location>
        <begin position="257"/>
        <end position="275"/>
    </location>
</feature>
<dbReference type="Pfam" id="PF09594">
    <property type="entry name" value="GT87"/>
    <property type="match status" value="1"/>
</dbReference>
<evidence type="ECO:0000256" key="8">
    <source>
        <dbReference type="SAM" id="Phobius"/>
    </source>
</evidence>
<feature type="transmembrane region" description="Helical" evidence="8">
    <location>
        <begin position="282"/>
        <end position="300"/>
    </location>
</feature>
<comment type="subcellular location">
    <subcellularLocation>
        <location evidence="1">Cell membrane</location>
        <topology evidence="1">Multi-pass membrane protein</topology>
    </subcellularLocation>
</comment>
<organism evidence="9 10">
    <name type="scientific">Mucilaginibacter glaciei</name>
    <dbReference type="NCBI Taxonomy" id="2772109"/>
    <lineage>
        <taxon>Bacteria</taxon>
        <taxon>Pseudomonadati</taxon>
        <taxon>Bacteroidota</taxon>
        <taxon>Sphingobacteriia</taxon>
        <taxon>Sphingobacteriales</taxon>
        <taxon>Sphingobacteriaceae</taxon>
        <taxon>Mucilaginibacter</taxon>
    </lineage>
</organism>
<keyword evidence="10" id="KW-1185">Reference proteome</keyword>
<evidence type="ECO:0000313" key="9">
    <source>
        <dbReference type="EMBL" id="MBD1392083.1"/>
    </source>
</evidence>
<keyword evidence="4 8" id="KW-0812">Transmembrane</keyword>
<evidence type="ECO:0000256" key="4">
    <source>
        <dbReference type="ARBA" id="ARBA00022692"/>
    </source>
</evidence>
<dbReference type="GO" id="GO:0005886">
    <property type="term" value="C:plasma membrane"/>
    <property type="evidence" value="ECO:0007669"/>
    <property type="project" value="UniProtKB-SubCell"/>
</dbReference>
<evidence type="ECO:0000256" key="2">
    <source>
        <dbReference type="ARBA" id="ARBA00022475"/>
    </source>
</evidence>
<evidence type="ECO:0000256" key="6">
    <source>
        <dbReference type="ARBA" id="ARBA00023136"/>
    </source>
</evidence>
<dbReference type="Proteomes" id="UP000619078">
    <property type="component" value="Unassembled WGS sequence"/>
</dbReference>
<dbReference type="InterPro" id="IPR023795">
    <property type="entry name" value="Serpin_CS"/>
</dbReference>
<keyword evidence="2" id="KW-1003">Cell membrane</keyword>
<feature type="transmembrane region" description="Helical" evidence="8">
    <location>
        <begin position="306"/>
        <end position="322"/>
    </location>
</feature>
<feature type="transmembrane region" description="Helical" evidence="8">
    <location>
        <begin position="192"/>
        <end position="210"/>
    </location>
</feature>
<name>A0A926NUM8_9SPHI</name>
<comment type="caution">
    <text evidence="9">The sequence shown here is derived from an EMBL/GenBank/DDBJ whole genome shotgun (WGS) entry which is preliminary data.</text>
</comment>
<dbReference type="RefSeq" id="WP_191160618.1">
    <property type="nucleotide sequence ID" value="NZ_JACWMX010000001.1"/>
</dbReference>
<dbReference type="PROSITE" id="PS00284">
    <property type="entry name" value="SERPIN"/>
    <property type="match status" value="1"/>
</dbReference>
<gene>
    <name evidence="9" type="ORF">IDJ76_03130</name>
</gene>
<keyword evidence="6 8" id="KW-0472">Membrane</keyword>
<evidence type="ECO:0000256" key="3">
    <source>
        <dbReference type="ARBA" id="ARBA00022679"/>
    </source>
</evidence>
<dbReference type="EMBL" id="JACWMX010000001">
    <property type="protein sequence ID" value="MBD1392083.1"/>
    <property type="molecule type" value="Genomic_DNA"/>
</dbReference>
<evidence type="ECO:0000256" key="5">
    <source>
        <dbReference type="ARBA" id="ARBA00022989"/>
    </source>
</evidence>
<feature type="transmembrane region" description="Helical" evidence="8">
    <location>
        <begin position="160"/>
        <end position="185"/>
    </location>
</feature>
<evidence type="ECO:0000313" key="10">
    <source>
        <dbReference type="Proteomes" id="UP000619078"/>
    </source>
</evidence>
<dbReference type="InterPro" id="IPR018584">
    <property type="entry name" value="GT87"/>
</dbReference>
<keyword evidence="3" id="KW-0808">Transferase</keyword>
<dbReference type="AlphaFoldDB" id="A0A926NUM8"/>
<feature type="transmembrane region" description="Helical" evidence="8">
    <location>
        <begin position="94"/>
        <end position="114"/>
    </location>
</feature>
<feature type="transmembrane region" description="Helical" evidence="8">
    <location>
        <begin position="334"/>
        <end position="354"/>
    </location>
</feature>
<sequence>MLTLKKVIFNRPFLLFLWFGLSLFAVVKGVHFHDGVFSTDHNNYIIYKHNFLNLIQQHSLFGPQPEFYFDLNHYGPVFGLVIAPFASLPDGLGVILWVLFLAWSLYFAIMKLPLTDFQKTVIILLNINSMMGSSGNVQVNPLIIAFVLFSFIFIRKQQDFWAALMIVLGTAIKLYGVVGLAFFFFSDNKLKLILSLVFWSAVLFVLPMAFSSPEFILKTYHDWYPDLVAKNASNKIGSRAYVCVMGMISRIFNIKDFPTLVVLIPGMLIFAWSMLRIKYWRNLQYQLLLVASTLIFSIIFSSSSEPPTYIIVFIGISIWYVNLDRPITGYERFLLIFALVLTNFSPSDLFPRYLRVNYVLPYYLNVLPCLMIWLKIVYEMLTREFKEHPKQTDWNLATLPGLKTKNL</sequence>
<feature type="transmembrane region" description="Helical" evidence="8">
    <location>
        <begin position="135"/>
        <end position="154"/>
    </location>
</feature>
<reference evidence="9" key="1">
    <citation type="submission" date="2020-09" db="EMBL/GenBank/DDBJ databases">
        <title>Novel species of Mucilaginibacter isolated from a glacier on the Tibetan Plateau.</title>
        <authorList>
            <person name="Liu Q."/>
            <person name="Xin Y.-H."/>
        </authorList>
    </citation>
    <scope>NUCLEOTIDE SEQUENCE</scope>
    <source>
        <strain evidence="9">ZB1P21</strain>
    </source>
</reference>
<accession>A0A926NUM8</accession>